<dbReference type="EMBL" id="BIFQ01000001">
    <property type="protein sequence ID" value="GCE05934.1"/>
    <property type="molecule type" value="Genomic_DNA"/>
</dbReference>
<dbReference type="OrthoDB" id="9783294at2"/>
<keyword evidence="7" id="KW-1185">Reference proteome</keyword>
<sequence length="384" mass="40807">MALTTEDLDRLLTDAAARIEDVVTLTQRICAVAAPTGEEGERAAFVAQLWRERGYAPEIDEIGNVYVRRGQQEQGRPLVMLLSHIDTVFPATTPLKIYREGNLVYGPGIGDNSVSVAAVMTVFEMLDAYGWEAPVDLLAVADVGEEGLGDLKGARAAVERYREDIGAVLVVDGNLGSIVNVAVGSKRWKITVRGPGGHSFGSFGVPSAIHGLGRIIAGLAELQVPKDPRTTFNVGMIEGGTSVNTIAPRASALLDMRSINPQALDTLVAQARTIVEQRAGAGLQTEIEVIGDRPAGKRGEDDELVQLAVEVVKWIGYQPQCVASSTDANIPISLNIPSVCIGVTKGEKAHTTEECMHVAPLGKGIAQLLRLCMEASALVASRQP</sequence>
<dbReference type="InterPro" id="IPR050072">
    <property type="entry name" value="Peptidase_M20A"/>
</dbReference>
<dbReference type="AlphaFoldDB" id="A0A401ZGB6"/>
<dbReference type="Pfam" id="PF07687">
    <property type="entry name" value="M20_dimer"/>
    <property type="match status" value="1"/>
</dbReference>
<dbReference type="PANTHER" id="PTHR43808">
    <property type="entry name" value="ACETYLORNITHINE DEACETYLASE"/>
    <property type="match status" value="1"/>
</dbReference>
<evidence type="ECO:0000256" key="3">
    <source>
        <dbReference type="ARBA" id="ARBA00022801"/>
    </source>
</evidence>
<dbReference type="GO" id="GO:0016787">
    <property type="term" value="F:hydrolase activity"/>
    <property type="evidence" value="ECO:0007669"/>
    <property type="project" value="UniProtKB-KW"/>
</dbReference>
<dbReference type="RefSeq" id="WP_126596939.1">
    <property type="nucleotide sequence ID" value="NZ_BIFQ01000001.1"/>
</dbReference>
<comment type="caution">
    <text evidence="6">The sequence shown here is derived from an EMBL/GenBank/DDBJ whole genome shotgun (WGS) entry which is preliminary data.</text>
</comment>
<evidence type="ECO:0000256" key="2">
    <source>
        <dbReference type="ARBA" id="ARBA00022723"/>
    </source>
</evidence>
<dbReference type="InterPro" id="IPR011650">
    <property type="entry name" value="Peptidase_M20_dimer"/>
</dbReference>
<evidence type="ECO:0000313" key="6">
    <source>
        <dbReference type="EMBL" id="GCE05934.1"/>
    </source>
</evidence>
<evidence type="ECO:0000313" key="7">
    <source>
        <dbReference type="Proteomes" id="UP000287224"/>
    </source>
</evidence>
<keyword evidence="3" id="KW-0378">Hydrolase</keyword>
<keyword evidence="4" id="KW-0862">Zinc</keyword>
<dbReference type="Proteomes" id="UP000287224">
    <property type="component" value="Unassembled WGS sequence"/>
</dbReference>
<dbReference type="Gene3D" id="3.40.630.10">
    <property type="entry name" value="Zn peptidases"/>
    <property type="match status" value="1"/>
</dbReference>
<evidence type="ECO:0000259" key="5">
    <source>
        <dbReference type="Pfam" id="PF07687"/>
    </source>
</evidence>
<keyword evidence="2" id="KW-0479">Metal-binding</keyword>
<dbReference type="SUPFAM" id="SSF53187">
    <property type="entry name" value="Zn-dependent exopeptidases"/>
    <property type="match status" value="1"/>
</dbReference>
<dbReference type="InterPro" id="IPR001261">
    <property type="entry name" value="ArgE/DapE_CS"/>
</dbReference>
<accession>A0A401ZGB6</accession>
<reference evidence="7" key="1">
    <citation type="submission" date="2018-12" db="EMBL/GenBank/DDBJ databases">
        <title>Tengunoibacter tsumagoiensis gen. nov., sp. nov., Dictyobacter kobayashii sp. nov., D. alpinus sp. nov., and D. joshuensis sp. nov. and description of Dictyobacteraceae fam. nov. within the order Ktedonobacterales isolated from Tengu-no-mugimeshi.</title>
        <authorList>
            <person name="Wang C.M."/>
            <person name="Zheng Y."/>
            <person name="Sakai Y."/>
            <person name="Toyoda A."/>
            <person name="Minakuchi Y."/>
            <person name="Abe K."/>
            <person name="Yokota A."/>
            <person name="Yabe S."/>
        </authorList>
    </citation>
    <scope>NUCLEOTIDE SEQUENCE [LARGE SCALE GENOMIC DNA]</scope>
    <source>
        <strain evidence="7">S-27</strain>
    </source>
</reference>
<organism evidence="6 7">
    <name type="scientific">Dictyobacter aurantiacus</name>
    <dbReference type="NCBI Taxonomy" id="1936993"/>
    <lineage>
        <taxon>Bacteria</taxon>
        <taxon>Bacillati</taxon>
        <taxon>Chloroflexota</taxon>
        <taxon>Ktedonobacteria</taxon>
        <taxon>Ktedonobacterales</taxon>
        <taxon>Dictyobacteraceae</taxon>
        <taxon>Dictyobacter</taxon>
    </lineage>
</organism>
<dbReference type="SUPFAM" id="SSF55031">
    <property type="entry name" value="Bacterial exopeptidase dimerisation domain"/>
    <property type="match status" value="1"/>
</dbReference>
<dbReference type="InterPro" id="IPR036264">
    <property type="entry name" value="Bact_exopeptidase_dim_dom"/>
</dbReference>
<gene>
    <name evidence="6" type="ORF">KDAU_32630</name>
</gene>
<dbReference type="InterPro" id="IPR002933">
    <property type="entry name" value="Peptidase_M20"/>
</dbReference>
<dbReference type="PANTHER" id="PTHR43808:SF17">
    <property type="entry name" value="PEPTIDASE M20"/>
    <property type="match status" value="1"/>
</dbReference>
<evidence type="ECO:0000256" key="4">
    <source>
        <dbReference type="ARBA" id="ARBA00022833"/>
    </source>
</evidence>
<dbReference type="PROSITE" id="PS00758">
    <property type="entry name" value="ARGE_DAPE_CPG2_1"/>
    <property type="match status" value="1"/>
</dbReference>
<proteinExistence type="predicted"/>
<name>A0A401ZGB6_9CHLR</name>
<dbReference type="Pfam" id="PF01546">
    <property type="entry name" value="Peptidase_M20"/>
    <property type="match status" value="1"/>
</dbReference>
<dbReference type="Gene3D" id="3.30.70.360">
    <property type="match status" value="1"/>
</dbReference>
<comment type="cofactor">
    <cofactor evidence="1">
        <name>Zn(2+)</name>
        <dbReference type="ChEBI" id="CHEBI:29105"/>
    </cofactor>
</comment>
<evidence type="ECO:0000256" key="1">
    <source>
        <dbReference type="ARBA" id="ARBA00001947"/>
    </source>
</evidence>
<protein>
    <submittedName>
        <fullName evidence="6">Peptidase M20</fullName>
    </submittedName>
</protein>
<dbReference type="GO" id="GO:0046872">
    <property type="term" value="F:metal ion binding"/>
    <property type="evidence" value="ECO:0007669"/>
    <property type="project" value="UniProtKB-KW"/>
</dbReference>
<feature type="domain" description="Peptidase M20 dimerisation" evidence="5">
    <location>
        <begin position="184"/>
        <end position="280"/>
    </location>
</feature>